<accession>A0A2I1K6V7</accession>
<evidence type="ECO:0000256" key="1">
    <source>
        <dbReference type="SAM" id="Phobius"/>
    </source>
</evidence>
<proteinExistence type="predicted"/>
<keyword evidence="1" id="KW-0472">Membrane</keyword>
<dbReference type="EMBL" id="PKGZ01000004">
    <property type="protein sequence ID" value="PKY91265.1"/>
    <property type="molecule type" value="Genomic_DNA"/>
</dbReference>
<keyword evidence="1" id="KW-0812">Transmembrane</keyword>
<dbReference type="AlphaFoldDB" id="A0A2I1K6V7"/>
<protein>
    <submittedName>
        <fullName evidence="2">Uncharacterized protein</fullName>
    </submittedName>
</protein>
<dbReference type="Proteomes" id="UP000234775">
    <property type="component" value="Unassembled WGS sequence"/>
</dbReference>
<sequence length="101" mass="11951">MILNFYLKRKQCRKEEIIYNTKLNYFRISIFVLGIVSAAKNQFWLSMGCLIIIVGMLIVYTVKEQNTIKLIHYYLYKEPEKIEISGSKYSISKPLTYIISK</sequence>
<comment type="caution">
    <text evidence="2">The sequence shown here is derived from an EMBL/GenBank/DDBJ whole genome shotgun (WGS) entry which is preliminary data.</text>
</comment>
<gene>
    <name evidence="2" type="ORF">CYJ27_06090</name>
</gene>
<reference evidence="2 3" key="1">
    <citation type="submission" date="2017-12" db="EMBL/GenBank/DDBJ databases">
        <title>Phylogenetic diversity of female urinary microbiome.</title>
        <authorList>
            <person name="Thomas-White K."/>
            <person name="Wolfe A.J."/>
        </authorList>
    </citation>
    <scope>NUCLEOTIDE SEQUENCE [LARGE SCALE GENOMIC DNA]</scope>
    <source>
        <strain evidence="2 3">UMB0844</strain>
    </source>
</reference>
<organism evidence="2 3">
    <name type="scientific">Aerococcus christensenii</name>
    <dbReference type="NCBI Taxonomy" id="87541"/>
    <lineage>
        <taxon>Bacteria</taxon>
        <taxon>Bacillati</taxon>
        <taxon>Bacillota</taxon>
        <taxon>Bacilli</taxon>
        <taxon>Lactobacillales</taxon>
        <taxon>Aerococcaceae</taxon>
        <taxon>Aerococcus</taxon>
    </lineage>
</organism>
<dbReference type="RefSeq" id="WP_101660506.1">
    <property type="nucleotide sequence ID" value="NZ_PKGZ01000004.1"/>
</dbReference>
<feature type="transmembrane region" description="Helical" evidence="1">
    <location>
        <begin position="21"/>
        <end position="38"/>
    </location>
</feature>
<evidence type="ECO:0000313" key="2">
    <source>
        <dbReference type="EMBL" id="PKY91265.1"/>
    </source>
</evidence>
<feature type="transmembrane region" description="Helical" evidence="1">
    <location>
        <begin position="44"/>
        <end position="62"/>
    </location>
</feature>
<name>A0A2I1K6V7_9LACT</name>
<evidence type="ECO:0000313" key="3">
    <source>
        <dbReference type="Proteomes" id="UP000234775"/>
    </source>
</evidence>
<keyword evidence="1" id="KW-1133">Transmembrane helix</keyword>
<keyword evidence="3" id="KW-1185">Reference proteome</keyword>